<protein>
    <submittedName>
        <fullName evidence="2">Uncharacterized protein</fullName>
    </submittedName>
</protein>
<evidence type="ECO:0000313" key="3">
    <source>
        <dbReference type="Proteomes" id="UP000613580"/>
    </source>
</evidence>
<dbReference type="EMBL" id="JACAZE010000002">
    <property type="protein sequence ID" value="KAF7320814.1"/>
    <property type="molecule type" value="Genomic_DNA"/>
</dbReference>
<feature type="region of interest" description="Disordered" evidence="1">
    <location>
        <begin position="422"/>
        <end position="478"/>
    </location>
</feature>
<dbReference type="AlphaFoldDB" id="A0A8H6WQH2"/>
<dbReference type="Proteomes" id="UP000613580">
    <property type="component" value="Unassembled WGS sequence"/>
</dbReference>
<sequence>MGLPVPLPSDADVIPCTGIDLGPRRMVVTTGLLIDAKLDLKRLETTLTLLIEQKFPRAGARLALRNGIWEFHVPHKFDETTPAVVFTSAEYDELYASPTRPHIEHIRRSTESAPFVCELPNLDAYMRSPTCPSTTEAFLAPNTPLLRIHATTFNDLTFLGVTSTHILLDAVGTSELLRAWTRLLKGEPIESIPGMARDAEPFRPLTVSASKGAKLPHIRGWFKLGFFGTIIFLVQFLWRLWREPKEEAKLVRVPKAFLEKKKAEVMEWLAATGSEEWVGSSDVMLAWWYQISYSHRTDETPLHIHVPINLREMPIFSSPDSNSLKELRTPYINNAVASVAVPPIPISSLGTDPLWGIALHIRRAINAYRDDPAGVAADVSWRCSNPLRALFPCPTGAEYAIQTSWRVAKFAELDWSGAVPGAALQPIPQTPVVKAKPHPRPETPQPRPDTPQAASRPQTPQPPLGPGAKPKKSKMGTKNPTVSVIETAHIASPSTTPNTSAYASPTSTVHGPIHHPSATAYPPAPIPTPPPAPLKPPISHIKLLINPNGKQPRVVALIPQMTSNKQRPLRGSGAVLMEDDDAIWMSQVSSVSDWEAMRSGAGVRFLQVEKMYSK</sequence>
<name>A0A8H6WQH2_MYCCL</name>
<organism evidence="2 3">
    <name type="scientific">Mycena chlorophos</name>
    <name type="common">Agaric fungus</name>
    <name type="synonym">Agaricus chlorophos</name>
    <dbReference type="NCBI Taxonomy" id="658473"/>
    <lineage>
        <taxon>Eukaryota</taxon>
        <taxon>Fungi</taxon>
        <taxon>Dikarya</taxon>
        <taxon>Basidiomycota</taxon>
        <taxon>Agaricomycotina</taxon>
        <taxon>Agaricomycetes</taxon>
        <taxon>Agaricomycetidae</taxon>
        <taxon>Agaricales</taxon>
        <taxon>Marasmiineae</taxon>
        <taxon>Mycenaceae</taxon>
        <taxon>Mycena</taxon>
    </lineage>
</organism>
<dbReference type="Gene3D" id="3.30.559.10">
    <property type="entry name" value="Chloramphenicol acetyltransferase-like domain"/>
    <property type="match status" value="2"/>
</dbReference>
<dbReference type="OrthoDB" id="21502at2759"/>
<evidence type="ECO:0000256" key="1">
    <source>
        <dbReference type="SAM" id="MobiDB-lite"/>
    </source>
</evidence>
<accession>A0A8H6WQH2</accession>
<proteinExistence type="predicted"/>
<comment type="caution">
    <text evidence="2">The sequence shown here is derived from an EMBL/GenBank/DDBJ whole genome shotgun (WGS) entry which is preliminary data.</text>
</comment>
<keyword evidence="3" id="KW-1185">Reference proteome</keyword>
<gene>
    <name evidence="2" type="ORF">HMN09_00167800</name>
</gene>
<dbReference type="InterPro" id="IPR023213">
    <property type="entry name" value="CAT-like_dom_sf"/>
</dbReference>
<reference evidence="2" key="1">
    <citation type="submission" date="2020-05" db="EMBL/GenBank/DDBJ databases">
        <title>Mycena genomes resolve the evolution of fungal bioluminescence.</title>
        <authorList>
            <person name="Tsai I.J."/>
        </authorList>
    </citation>
    <scope>NUCLEOTIDE SEQUENCE</scope>
    <source>
        <strain evidence="2">110903Hualien_Pintung</strain>
    </source>
</reference>
<evidence type="ECO:0000313" key="2">
    <source>
        <dbReference type="EMBL" id="KAF7320814.1"/>
    </source>
</evidence>